<dbReference type="CDD" id="cd00093">
    <property type="entry name" value="HTH_XRE"/>
    <property type="match status" value="1"/>
</dbReference>
<evidence type="ECO:0000259" key="1">
    <source>
        <dbReference type="PROSITE" id="PS50943"/>
    </source>
</evidence>
<name>A0A1J5TST5_9ZZZZ</name>
<organism evidence="2">
    <name type="scientific">mine drainage metagenome</name>
    <dbReference type="NCBI Taxonomy" id="410659"/>
    <lineage>
        <taxon>unclassified sequences</taxon>
        <taxon>metagenomes</taxon>
        <taxon>ecological metagenomes</taxon>
    </lineage>
</organism>
<dbReference type="EMBL" id="MLJW01000006">
    <property type="protein sequence ID" value="OIR16788.1"/>
    <property type="molecule type" value="Genomic_DNA"/>
</dbReference>
<reference evidence="2" key="1">
    <citation type="submission" date="2016-10" db="EMBL/GenBank/DDBJ databases">
        <title>Sequence of Gallionella enrichment culture.</title>
        <authorList>
            <person name="Poehlein A."/>
            <person name="Muehling M."/>
            <person name="Daniel R."/>
        </authorList>
    </citation>
    <scope>NUCLEOTIDE SEQUENCE</scope>
</reference>
<evidence type="ECO:0000313" key="2">
    <source>
        <dbReference type="EMBL" id="OIR16788.1"/>
    </source>
</evidence>
<sequence>MRDISSVGGRIKSERERLGLTQAEFGQHAGITRLTQSKYESGASSPDINYLTKIESAGVDIGYIIDGTHLTKLNAEKEFSECVKRAGDIVVALEKELIASGKNPSPERKGALVKNILRACRPGRPIDMEVIRDFLSFIP</sequence>
<proteinExistence type="predicted"/>
<feature type="domain" description="HTH cro/C1-type" evidence="1">
    <location>
        <begin position="11"/>
        <end position="64"/>
    </location>
</feature>
<dbReference type="InterPro" id="IPR001387">
    <property type="entry name" value="Cro/C1-type_HTH"/>
</dbReference>
<dbReference type="SUPFAM" id="SSF47413">
    <property type="entry name" value="lambda repressor-like DNA-binding domains"/>
    <property type="match status" value="1"/>
</dbReference>
<dbReference type="InterPro" id="IPR010982">
    <property type="entry name" value="Lambda_DNA-bd_dom_sf"/>
</dbReference>
<dbReference type="AlphaFoldDB" id="A0A1J5TST5"/>
<accession>A0A1J5TST5</accession>
<dbReference type="Gene3D" id="1.10.260.40">
    <property type="entry name" value="lambda repressor-like DNA-binding domains"/>
    <property type="match status" value="1"/>
</dbReference>
<protein>
    <submittedName>
        <fullName evidence="2">Helix-turn-helix protein</fullName>
    </submittedName>
</protein>
<dbReference type="Pfam" id="PF01381">
    <property type="entry name" value="HTH_3"/>
    <property type="match status" value="1"/>
</dbReference>
<dbReference type="SMART" id="SM00530">
    <property type="entry name" value="HTH_XRE"/>
    <property type="match status" value="1"/>
</dbReference>
<dbReference type="PROSITE" id="PS50943">
    <property type="entry name" value="HTH_CROC1"/>
    <property type="match status" value="1"/>
</dbReference>
<gene>
    <name evidence="2" type="ORF">GALL_26080</name>
</gene>
<comment type="caution">
    <text evidence="2">The sequence shown here is derived from an EMBL/GenBank/DDBJ whole genome shotgun (WGS) entry which is preliminary data.</text>
</comment>
<dbReference type="GO" id="GO:0003677">
    <property type="term" value="F:DNA binding"/>
    <property type="evidence" value="ECO:0007669"/>
    <property type="project" value="InterPro"/>
</dbReference>